<feature type="compositionally biased region" description="Polar residues" evidence="2">
    <location>
        <begin position="1"/>
        <end position="13"/>
    </location>
</feature>
<organism evidence="4 5">
    <name type="scientific">Salix brachista</name>
    <dbReference type="NCBI Taxonomy" id="2182728"/>
    <lineage>
        <taxon>Eukaryota</taxon>
        <taxon>Viridiplantae</taxon>
        <taxon>Streptophyta</taxon>
        <taxon>Embryophyta</taxon>
        <taxon>Tracheophyta</taxon>
        <taxon>Spermatophyta</taxon>
        <taxon>Magnoliopsida</taxon>
        <taxon>eudicotyledons</taxon>
        <taxon>Gunneridae</taxon>
        <taxon>Pentapetalae</taxon>
        <taxon>rosids</taxon>
        <taxon>fabids</taxon>
        <taxon>Malpighiales</taxon>
        <taxon>Salicaceae</taxon>
        <taxon>Saliceae</taxon>
        <taxon>Salix</taxon>
    </lineage>
</organism>
<keyword evidence="1" id="KW-0863">Zinc-finger</keyword>
<dbReference type="Gene3D" id="4.10.60.10">
    <property type="entry name" value="Zinc finger, CCHC-type"/>
    <property type="match status" value="1"/>
</dbReference>
<keyword evidence="1" id="KW-0479">Metal-binding</keyword>
<evidence type="ECO:0000256" key="2">
    <source>
        <dbReference type="SAM" id="MobiDB-lite"/>
    </source>
</evidence>
<gene>
    <name evidence="4" type="ORF">DKX38_005442</name>
</gene>
<evidence type="ECO:0000313" key="4">
    <source>
        <dbReference type="EMBL" id="KAB5560485.1"/>
    </source>
</evidence>
<keyword evidence="5" id="KW-1185">Reference proteome</keyword>
<accession>A0A5N5MZJ0</accession>
<evidence type="ECO:0000256" key="1">
    <source>
        <dbReference type="PROSITE-ProRule" id="PRU00047"/>
    </source>
</evidence>
<dbReference type="InterPro" id="IPR036875">
    <property type="entry name" value="Znf_CCHC_sf"/>
</dbReference>
<feature type="compositionally biased region" description="Polar residues" evidence="2">
    <location>
        <begin position="21"/>
        <end position="45"/>
    </location>
</feature>
<dbReference type="PROSITE" id="PS50158">
    <property type="entry name" value="ZF_CCHC"/>
    <property type="match status" value="1"/>
</dbReference>
<dbReference type="Proteomes" id="UP000326939">
    <property type="component" value="Chromosome 4"/>
</dbReference>
<dbReference type="PANTHER" id="PTHR35046:SF9">
    <property type="entry name" value="RNA-DIRECTED DNA POLYMERASE"/>
    <property type="match status" value="1"/>
</dbReference>
<dbReference type="InterPro" id="IPR001878">
    <property type="entry name" value="Znf_CCHC"/>
</dbReference>
<evidence type="ECO:0000313" key="5">
    <source>
        <dbReference type="Proteomes" id="UP000326939"/>
    </source>
</evidence>
<comment type="caution">
    <text evidence="4">The sequence shown here is derived from an EMBL/GenBank/DDBJ whole genome shotgun (WGS) entry which is preliminary data.</text>
</comment>
<proteinExistence type="predicted"/>
<keyword evidence="1" id="KW-0862">Zinc</keyword>
<dbReference type="GO" id="GO:0008270">
    <property type="term" value="F:zinc ion binding"/>
    <property type="evidence" value="ECO:0007669"/>
    <property type="project" value="UniProtKB-KW"/>
</dbReference>
<sequence>MNRSPIETMSASTYRGKFPMTPQNSTPNTTRGPSSSKAPMTNTRTIPPEAPRNPYSRPTSDKCYRCGQPGHRSNQCPKRGVVNLVEPGEDSDSEMEVEGNEIDNPYDYGEITRGDEGELLSQALVIRRLLLTPKQNEPSQRHNIFRTRCTVNRKENSLPWNRRHKGNPYYWLMGIPSWQKPLKHVKSLP</sequence>
<dbReference type="SMART" id="SM00343">
    <property type="entry name" value="ZnF_C2HC"/>
    <property type="match status" value="1"/>
</dbReference>
<evidence type="ECO:0000259" key="3">
    <source>
        <dbReference type="PROSITE" id="PS50158"/>
    </source>
</evidence>
<feature type="region of interest" description="Disordered" evidence="2">
    <location>
        <begin position="1"/>
        <end position="78"/>
    </location>
</feature>
<name>A0A5N5MZJ0_9ROSI</name>
<dbReference type="PANTHER" id="PTHR35046">
    <property type="entry name" value="ZINC KNUCKLE (CCHC-TYPE) FAMILY PROTEIN"/>
    <property type="match status" value="1"/>
</dbReference>
<reference evidence="5" key="1">
    <citation type="journal article" date="2019" name="Gigascience">
        <title>De novo genome assembly of the endangered Acer yangbiense, a plant species with extremely small populations endemic to Yunnan Province, China.</title>
        <authorList>
            <person name="Yang J."/>
            <person name="Wariss H.M."/>
            <person name="Tao L."/>
            <person name="Zhang R."/>
            <person name="Yun Q."/>
            <person name="Hollingsworth P."/>
            <person name="Dao Z."/>
            <person name="Luo G."/>
            <person name="Guo H."/>
            <person name="Ma Y."/>
            <person name="Sun W."/>
        </authorList>
    </citation>
    <scope>NUCLEOTIDE SEQUENCE [LARGE SCALE GENOMIC DNA]</scope>
    <source>
        <strain evidence="5">cv. br00</strain>
    </source>
</reference>
<dbReference type="SUPFAM" id="SSF57756">
    <property type="entry name" value="Retrovirus zinc finger-like domains"/>
    <property type="match status" value="1"/>
</dbReference>
<feature type="domain" description="CCHC-type" evidence="3">
    <location>
        <begin position="62"/>
        <end position="78"/>
    </location>
</feature>
<protein>
    <recommendedName>
        <fullName evidence="3">CCHC-type domain-containing protein</fullName>
    </recommendedName>
</protein>
<dbReference type="GO" id="GO:0003676">
    <property type="term" value="F:nucleic acid binding"/>
    <property type="evidence" value="ECO:0007669"/>
    <property type="project" value="InterPro"/>
</dbReference>
<dbReference type="EMBL" id="VDCV01000004">
    <property type="protein sequence ID" value="KAB5560485.1"/>
    <property type="molecule type" value="Genomic_DNA"/>
</dbReference>
<dbReference type="AlphaFoldDB" id="A0A5N5MZJ0"/>
<dbReference type="Pfam" id="PF00098">
    <property type="entry name" value="zf-CCHC"/>
    <property type="match status" value="1"/>
</dbReference>